<organism evidence="3 4">
    <name type="scientific">Paracoccus amoyensis</name>
    <dbReference type="NCBI Taxonomy" id="2760093"/>
    <lineage>
        <taxon>Bacteria</taxon>
        <taxon>Pseudomonadati</taxon>
        <taxon>Pseudomonadota</taxon>
        <taxon>Alphaproteobacteria</taxon>
        <taxon>Rhodobacterales</taxon>
        <taxon>Paracoccaceae</taxon>
        <taxon>Paracoccus</taxon>
    </lineage>
</organism>
<comment type="caution">
    <text evidence="3">The sequence shown here is derived from an EMBL/GenBank/DDBJ whole genome shotgun (WGS) entry which is preliminary data.</text>
</comment>
<dbReference type="InterPro" id="IPR029058">
    <property type="entry name" value="AB_hydrolase_fold"/>
</dbReference>
<sequence length="261" mass="28353">MPYHVTDWDDAYSNFAYIPDAERIVQRMQQAASAFCDAHPSRPLGAGRLFVPDRGPKGLAVFIHGGYWSEPYPDLWSHLAAGPFAHDWAVAMPTYRLAPEATLADMAIEVAQAVSVAASQTNGPIALTGHSAGGQLAARLICGDLLSDDVASRIRACVPISPIADLRPIMRTKMNGLIGLNEQQARQESPIFLTPRKGIAVTCWVGGDERPEFLRQARLLADVWAGLGSATDYVVEPRLNHMTVLDSLTRADSPLTRRLVA</sequence>
<dbReference type="PANTHER" id="PTHR48081">
    <property type="entry name" value="AB HYDROLASE SUPERFAMILY PROTEIN C4A8.06C"/>
    <property type="match status" value="1"/>
</dbReference>
<dbReference type="EMBL" id="JACOQL010000002">
    <property type="protein sequence ID" value="MBC9246791.1"/>
    <property type="molecule type" value="Genomic_DNA"/>
</dbReference>
<reference evidence="3" key="1">
    <citation type="submission" date="2020-08" db="EMBL/GenBank/DDBJ databases">
        <title>Paracoccus amoyensis sp. nov., isolated from the surface seawater at coast of Xiamen, Fujian.</title>
        <authorList>
            <person name="Lyu L."/>
        </authorList>
    </citation>
    <scope>NUCLEOTIDE SEQUENCE</scope>
    <source>
        <strain evidence="3">11-3</strain>
    </source>
</reference>
<keyword evidence="1 3" id="KW-0378">Hydrolase</keyword>
<evidence type="ECO:0000256" key="1">
    <source>
        <dbReference type="ARBA" id="ARBA00022801"/>
    </source>
</evidence>
<dbReference type="Gene3D" id="3.40.50.1820">
    <property type="entry name" value="alpha/beta hydrolase"/>
    <property type="match status" value="1"/>
</dbReference>
<dbReference type="AlphaFoldDB" id="A0A926JB67"/>
<dbReference type="GO" id="GO:0016787">
    <property type="term" value="F:hydrolase activity"/>
    <property type="evidence" value="ECO:0007669"/>
    <property type="project" value="UniProtKB-KW"/>
</dbReference>
<dbReference type="InterPro" id="IPR013094">
    <property type="entry name" value="AB_hydrolase_3"/>
</dbReference>
<dbReference type="Pfam" id="PF07859">
    <property type="entry name" value="Abhydrolase_3"/>
    <property type="match status" value="1"/>
</dbReference>
<dbReference type="PANTHER" id="PTHR48081:SF33">
    <property type="entry name" value="KYNURENINE FORMAMIDASE"/>
    <property type="match status" value="1"/>
</dbReference>
<protein>
    <submittedName>
        <fullName evidence="3">Alpha/beta hydrolase</fullName>
    </submittedName>
</protein>
<accession>A0A926JB67</accession>
<evidence type="ECO:0000313" key="3">
    <source>
        <dbReference type="EMBL" id="MBC9246791.1"/>
    </source>
</evidence>
<keyword evidence="4" id="KW-1185">Reference proteome</keyword>
<evidence type="ECO:0000313" key="4">
    <source>
        <dbReference type="Proteomes" id="UP000608594"/>
    </source>
</evidence>
<dbReference type="Proteomes" id="UP000608594">
    <property type="component" value="Unassembled WGS sequence"/>
</dbReference>
<dbReference type="RefSeq" id="WP_187793242.1">
    <property type="nucleotide sequence ID" value="NZ_JACOQL010000002.1"/>
</dbReference>
<dbReference type="InterPro" id="IPR050300">
    <property type="entry name" value="GDXG_lipolytic_enzyme"/>
</dbReference>
<proteinExistence type="predicted"/>
<feature type="domain" description="Alpha/beta hydrolase fold-3" evidence="2">
    <location>
        <begin position="61"/>
        <end position="171"/>
    </location>
</feature>
<dbReference type="SUPFAM" id="SSF53474">
    <property type="entry name" value="alpha/beta-Hydrolases"/>
    <property type="match status" value="1"/>
</dbReference>
<name>A0A926JB67_9RHOB</name>
<gene>
    <name evidence="3" type="ORF">H4P12_08705</name>
</gene>
<evidence type="ECO:0000259" key="2">
    <source>
        <dbReference type="Pfam" id="PF07859"/>
    </source>
</evidence>